<dbReference type="eggNOG" id="KOG3308">
    <property type="taxonomic scope" value="Eukaryota"/>
</dbReference>
<dbReference type="Proteomes" id="UP000001357">
    <property type="component" value="Unassembled WGS sequence"/>
</dbReference>
<dbReference type="GO" id="GO:0050262">
    <property type="term" value="F:ribosylnicotinamide kinase activity"/>
    <property type="evidence" value="ECO:0000318"/>
    <property type="project" value="GO_Central"/>
</dbReference>
<dbReference type="GeneID" id="5888894"/>
<dbReference type="GO" id="GO:0061769">
    <property type="term" value="F:nicotinate riboside kinase activity"/>
    <property type="evidence" value="ECO:0000318"/>
    <property type="project" value="GO_Central"/>
</dbReference>
<protein>
    <recommendedName>
        <fullName evidence="3">Phosphoribulokinase/uridine kinase domain-containing protein</fullName>
    </recommendedName>
</protein>
<proteinExistence type="predicted"/>
<dbReference type="InterPro" id="IPR027417">
    <property type="entry name" value="P-loop_NTPase"/>
</dbReference>
<dbReference type="KEGG" id="mbr:MONBRDRAFT_23573"/>
<dbReference type="PANTHER" id="PTHR10285">
    <property type="entry name" value="URIDINE KINASE"/>
    <property type="match status" value="1"/>
</dbReference>
<sequence length="207" mass="22299">MMMVDTSSIKDGPVVPAAVAIAVVGVSCSGKSTVCARLHAALDLPLTLIAQDDFYLPVEAVPDRVTLKSGKVVPDFDSPSALFVQKLVTAVRAAKQTSQAVIVEGSMLAAIKELVPLIDAWIMLDVPQAICAARRRARVYEEAPDPVGYFEEHAYPTAAQSQQRLLQAAPTMNCPVFRVAGTEDVPHVVQQLVHWSRNQNDSSHPDS</sequence>
<dbReference type="Gene3D" id="3.40.50.300">
    <property type="entry name" value="P-loop containing nucleotide triphosphate hydrolases"/>
    <property type="match status" value="1"/>
</dbReference>
<name>A9UTU6_MONBE</name>
<dbReference type="InParanoid" id="A9UTU6"/>
<dbReference type="STRING" id="81824.A9UTU6"/>
<evidence type="ECO:0000313" key="2">
    <source>
        <dbReference type="Proteomes" id="UP000001357"/>
    </source>
</evidence>
<dbReference type="SUPFAM" id="SSF52540">
    <property type="entry name" value="P-loop containing nucleoside triphosphate hydrolases"/>
    <property type="match status" value="1"/>
</dbReference>
<gene>
    <name evidence="1" type="ORF">MONBRDRAFT_23573</name>
</gene>
<dbReference type="GO" id="GO:0005737">
    <property type="term" value="C:cytoplasm"/>
    <property type="evidence" value="ECO:0000318"/>
    <property type="project" value="GO_Central"/>
</dbReference>
<dbReference type="RefSeq" id="XP_001743730.1">
    <property type="nucleotide sequence ID" value="XM_001743678.1"/>
</dbReference>
<dbReference type="EMBL" id="CH991545">
    <property type="protein sequence ID" value="EDQ91308.1"/>
    <property type="molecule type" value="Genomic_DNA"/>
</dbReference>
<accession>A9UTU6</accession>
<dbReference type="FunCoup" id="A9UTU6">
    <property type="interactions" value="596"/>
</dbReference>
<evidence type="ECO:0000313" key="1">
    <source>
        <dbReference type="EMBL" id="EDQ91308.1"/>
    </source>
</evidence>
<keyword evidence="2" id="KW-1185">Reference proteome</keyword>
<dbReference type="OMA" id="ASERMKW"/>
<dbReference type="AlphaFoldDB" id="A9UTU6"/>
<reference evidence="1 2" key="1">
    <citation type="journal article" date="2008" name="Nature">
        <title>The genome of the choanoflagellate Monosiga brevicollis and the origin of metazoans.</title>
        <authorList>
            <consortium name="JGI Sequencing"/>
            <person name="King N."/>
            <person name="Westbrook M.J."/>
            <person name="Young S.L."/>
            <person name="Kuo A."/>
            <person name="Abedin M."/>
            <person name="Chapman J."/>
            <person name="Fairclough S."/>
            <person name="Hellsten U."/>
            <person name="Isogai Y."/>
            <person name="Letunic I."/>
            <person name="Marr M."/>
            <person name="Pincus D."/>
            <person name="Putnam N."/>
            <person name="Rokas A."/>
            <person name="Wright K.J."/>
            <person name="Zuzow R."/>
            <person name="Dirks W."/>
            <person name="Good M."/>
            <person name="Goodstein D."/>
            <person name="Lemons D."/>
            <person name="Li W."/>
            <person name="Lyons J.B."/>
            <person name="Morris A."/>
            <person name="Nichols S."/>
            <person name="Richter D.J."/>
            <person name="Salamov A."/>
            <person name="Bork P."/>
            <person name="Lim W.A."/>
            <person name="Manning G."/>
            <person name="Miller W.T."/>
            <person name="McGinnis W."/>
            <person name="Shapiro H."/>
            <person name="Tjian R."/>
            <person name="Grigoriev I.V."/>
            <person name="Rokhsar D."/>
        </authorList>
    </citation>
    <scope>NUCLEOTIDE SEQUENCE [LARGE SCALE GENOMIC DNA]</scope>
    <source>
        <strain evidence="2">MX1 / ATCC 50154</strain>
    </source>
</reference>
<evidence type="ECO:0008006" key="3">
    <source>
        <dbReference type="Google" id="ProtNLM"/>
    </source>
</evidence>
<organism evidence="1 2">
    <name type="scientific">Monosiga brevicollis</name>
    <name type="common">Choanoflagellate</name>
    <dbReference type="NCBI Taxonomy" id="81824"/>
    <lineage>
        <taxon>Eukaryota</taxon>
        <taxon>Choanoflagellata</taxon>
        <taxon>Craspedida</taxon>
        <taxon>Salpingoecidae</taxon>
        <taxon>Monosiga</taxon>
    </lineage>
</organism>